<dbReference type="Proteomes" id="UP000316988">
    <property type="component" value="Unassembled WGS sequence"/>
</dbReference>
<accession>A0A554SPB5</accession>
<dbReference type="OrthoDB" id="9834987at2"/>
<dbReference type="SUPFAM" id="SSF52317">
    <property type="entry name" value="Class I glutamine amidotransferase-like"/>
    <property type="match status" value="1"/>
</dbReference>
<evidence type="ECO:0000313" key="2">
    <source>
        <dbReference type="Proteomes" id="UP000316988"/>
    </source>
</evidence>
<reference evidence="1 2" key="1">
    <citation type="submission" date="2019-07" db="EMBL/GenBank/DDBJ databases">
        <authorList>
            <person name="Zhao L.H."/>
        </authorList>
    </citation>
    <scope>NUCLEOTIDE SEQUENCE [LARGE SCALE GENOMIC DNA]</scope>
    <source>
        <strain evidence="1 2">Co35</strain>
    </source>
</reference>
<keyword evidence="2" id="KW-1185">Reference proteome</keyword>
<protein>
    <submittedName>
        <fullName evidence="1">Uncharacterized protein</fullName>
    </submittedName>
</protein>
<dbReference type="Gene3D" id="3.40.50.880">
    <property type="match status" value="1"/>
</dbReference>
<dbReference type="EMBL" id="VLNT01000001">
    <property type="protein sequence ID" value="TSD68158.1"/>
    <property type="molecule type" value="Genomic_DNA"/>
</dbReference>
<dbReference type="CDD" id="cd01653">
    <property type="entry name" value="GATase1"/>
    <property type="match status" value="1"/>
</dbReference>
<comment type="caution">
    <text evidence="1">The sequence shown here is derived from an EMBL/GenBank/DDBJ whole genome shotgun (WGS) entry which is preliminary data.</text>
</comment>
<sequence>MSSTTASVPSSLDRGTTAVVGIVIDPETDSWQLGSVVAELAHAEFQPRVIAPESEVEAIGIGQSPLGETTAEEVDALVLLGAPSDEHGDPDPRLIALLLGAFSRPCAILALREVADSLALAEIDEAAAGVGLLDEPAQIVPRLAAMLPQRARWSDRHLGTR</sequence>
<dbReference type="AlphaFoldDB" id="A0A554SPB5"/>
<dbReference type="RefSeq" id="WP_143911106.1">
    <property type="nucleotide sequence ID" value="NZ_VLNT01000001.1"/>
</dbReference>
<evidence type="ECO:0000313" key="1">
    <source>
        <dbReference type="EMBL" id="TSD68158.1"/>
    </source>
</evidence>
<organism evidence="1 2">
    <name type="scientific">Aeromicrobium piscarium</name>
    <dbReference type="NCBI Taxonomy" id="2590901"/>
    <lineage>
        <taxon>Bacteria</taxon>
        <taxon>Bacillati</taxon>
        <taxon>Actinomycetota</taxon>
        <taxon>Actinomycetes</taxon>
        <taxon>Propionibacteriales</taxon>
        <taxon>Nocardioidaceae</taxon>
        <taxon>Aeromicrobium</taxon>
    </lineage>
</organism>
<dbReference type="InterPro" id="IPR029062">
    <property type="entry name" value="Class_I_gatase-like"/>
</dbReference>
<name>A0A554SPB5_9ACTN</name>
<proteinExistence type="predicted"/>
<gene>
    <name evidence="1" type="ORF">FNM00_00750</name>
</gene>